<comment type="caution">
    <text evidence="2">The sequence shown here is derived from an EMBL/GenBank/DDBJ whole genome shotgun (WGS) entry which is preliminary data.</text>
</comment>
<proteinExistence type="predicted"/>
<dbReference type="Proteomes" id="UP000233491">
    <property type="component" value="Unassembled WGS sequence"/>
</dbReference>
<gene>
    <name evidence="2" type="ORF">CXZ10_05365</name>
</gene>
<evidence type="ECO:0000313" key="3">
    <source>
        <dbReference type="Proteomes" id="UP000233491"/>
    </source>
</evidence>
<dbReference type="Pfam" id="PF20056">
    <property type="entry name" value="DUF6455"/>
    <property type="match status" value="1"/>
</dbReference>
<keyword evidence="3" id="KW-1185">Reference proteome</keyword>
<dbReference type="EMBL" id="PJNW01000002">
    <property type="protein sequence ID" value="PKR90783.1"/>
    <property type="molecule type" value="Genomic_DNA"/>
</dbReference>
<dbReference type="InterPro" id="IPR045601">
    <property type="entry name" value="DUF6455"/>
</dbReference>
<protein>
    <recommendedName>
        <fullName evidence="1">DUF6455 domain-containing protein</fullName>
    </recommendedName>
</protein>
<name>A0A1I4QBP5_9HYPH</name>
<evidence type="ECO:0000313" key="2">
    <source>
        <dbReference type="EMBL" id="PKR90783.1"/>
    </source>
</evidence>
<accession>A0A1I4QBP5</accession>
<organism evidence="2 3">
    <name type="scientific">Pleomorphomonas diazotrophica</name>
    <dbReference type="NCBI Taxonomy" id="1166257"/>
    <lineage>
        <taxon>Bacteria</taxon>
        <taxon>Pseudomonadati</taxon>
        <taxon>Pseudomonadota</taxon>
        <taxon>Alphaproteobacteria</taxon>
        <taxon>Hyphomicrobiales</taxon>
        <taxon>Pleomorphomonadaceae</taxon>
        <taxon>Pleomorphomonas</taxon>
    </lineage>
</organism>
<dbReference type="AlphaFoldDB" id="A0A1I4QBP5"/>
<sequence>MIDKSSSKAGGEGCGCDREPELMRRMAMTLDSDQFLQGIERKLAADRCHECTELEACKVWLDITSIRGAVHPPKFCRNADLFEEISNDAASSSF</sequence>
<feature type="domain" description="DUF6455" evidence="1">
    <location>
        <begin position="17"/>
        <end position="87"/>
    </location>
</feature>
<dbReference type="OrthoDB" id="7961152at2"/>
<dbReference type="RefSeq" id="WP_101288046.1">
    <property type="nucleotide sequence ID" value="NZ_FOUQ01000001.1"/>
</dbReference>
<reference evidence="2 3" key="1">
    <citation type="submission" date="2017-12" db="EMBL/GenBank/DDBJ databases">
        <title>Anaerobic carbon monoxide metabolism by Pleomorphomonas carboxyditropha sp. nov., a new mesophilic hydrogenogenic carboxidotroph.</title>
        <authorList>
            <person name="Esquivel-Elizondo S."/>
            <person name="Krajmalnik-Brown R."/>
        </authorList>
    </citation>
    <scope>NUCLEOTIDE SEQUENCE [LARGE SCALE GENOMIC DNA]</scope>
    <source>
        <strain evidence="2 3">R5-392</strain>
    </source>
</reference>
<evidence type="ECO:0000259" key="1">
    <source>
        <dbReference type="Pfam" id="PF20056"/>
    </source>
</evidence>